<dbReference type="InterPro" id="IPR009057">
    <property type="entry name" value="Homeodomain-like_sf"/>
</dbReference>
<feature type="domain" description="HTH tetR-type" evidence="3">
    <location>
        <begin position="14"/>
        <end position="74"/>
    </location>
</feature>
<evidence type="ECO:0000256" key="2">
    <source>
        <dbReference type="PROSITE-ProRule" id="PRU00335"/>
    </source>
</evidence>
<dbReference type="GO" id="GO:0003677">
    <property type="term" value="F:DNA binding"/>
    <property type="evidence" value="ECO:0007669"/>
    <property type="project" value="UniProtKB-UniRule"/>
</dbReference>
<evidence type="ECO:0000313" key="5">
    <source>
        <dbReference type="Proteomes" id="UP000268007"/>
    </source>
</evidence>
<keyword evidence="1 2" id="KW-0238">DNA-binding</keyword>
<feature type="DNA-binding region" description="H-T-H motif" evidence="2">
    <location>
        <begin position="37"/>
        <end position="56"/>
    </location>
</feature>
<dbReference type="EMBL" id="RBKU01000001">
    <property type="protein sequence ID" value="RKR82102.1"/>
    <property type="molecule type" value="Genomic_DNA"/>
</dbReference>
<organism evidence="4 5">
    <name type="scientific">Mucilaginibacter gracilis</name>
    <dbReference type="NCBI Taxonomy" id="423350"/>
    <lineage>
        <taxon>Bacteria</taxon>
        <taxon>Pseudomonadati</taxon>
        <taxon>Bacteroidota</taxon>
        <taxon>Sphingobacteriia</taxon>
        <taxon>Sphingobacteriales</taxon>
        <taxon>Sphingobacteriaceae</taxon>
        <taxon>Mucilaginibacter</taxon>
    </lineage>
</organism>
<sequence length="216" mass="24864">MVTRKKTLKLKDGEETQRELIAAVGDTLREEGFQGLKTNRIAKRIGKDKNVVRYHFENMEGLQKAYIREKDHWLPFFEKFKLGDNPGRTQVQQLFRELMQANFSGFLENPEMQQIILWQISEANPLLTGISEEREREGARLLEKTDPFFGGSGVNFRAVVSLLLGGIYYIVLHAKTNKSTVSGMDANKKSDRAELHRTIGQILDWAWQASEQQHNK</sequence>
<dbReference type="RefSeq" id="WP_162847042.1">
    <property type="nucleotide sequence ID" value="NZ_RBKU01000001.1"/>
</dbReference>
<dbReference type="Gene3D" id="1.10.357.10">
    <property type="entry name" value="Tetracycline Repressor, domain 2"/>
    <property type="match status" value="1"/>
</dbReference>
<protein>
    <submittedName>
        <fullName evidence="4">TetR family transcriptional regulator</fullName>
    </submittedName>
</protein>
<evidence type="ECO:0000256" key="1">
    <source>
        <dbReference type="ARBA" id="ARBA00023125"/>
    </source>
</evidence>
<gene>
    <name evidence="4" type="ORF">BDD43_2269</name>
</gene>
<reference evidence="4 5" key="1">
    <citation type="submission" date="2018-10" db="EMBL/GenBank/DDBJ databases">
        <title>Genomic Encyclopedia of Archaeal and Bacterial Type Strains, Phase II (KMG-II): from individual species to whole genera.</title>
        <authorList>
            <person name="Goeker M."/>
        </authorList>
    </citation>
    <scope>NUCLEOTIDE SEQUENCE [LARGE SCALE GENOMIC DNA]</scope>
    <source>
        <strain evidence="4 5">DSM 18602</strain>
    </source>
</reference>
<accession>A0A495J046</accession>
<comment type="caution">
    <text evidence="4">The sequence shown here is derived from an EMBL/GenBank/DDBJ whole genome shotgun (WGS) entry which is preliminary data.</text>
</comment>
<dbReference type="SUPFAM" id="SSF46689">
    <property type="entry name" value="Homeodomain-like"/>
    <property type="match status" value="1"/>
</dbReference>
<name>A0A495J046_9SPHI</name>
<dbReference type="AlphaFoldDB" id="A0A495J046"/>
<dbReference type="InterPro" id="IPR001647">
    <property type="entry name" value="HTH_TetR"/>
</dbReference>
<keyword evidence="5" id="KW-1185">Reference proteome</keyword>
<evidence type="ECO:0000259" key="3">
    <source>
        <dbReference type="PROSITE" id="PS50977"/>
    </source>
</evidence>
<dbReference type="Proteomes" id="UP000268007">
    <property type="component" value="Unassembled WGS sequence"/>
</dbReference>
<dbReference type="PROSITE" id="PS50977">
    <property type="entry name" value="HTH_TETR_2"/>
    <property type="match status" value="1"/>
</dbReference>
<evidence type="ECO:0000313" key="4">
    <source>
        <dbReference type="EMBL" id="RKR82102.1"/>
    </source>
</evidence>
<proteinExistence type="predicted"/>